<reference evidence="2 3" key="1">
    <citation type="journal article" date="2022" name="bioRxiv">
        <title>Genomics of Preaxostyla Flagellates Illuminates Evolutionary Transitions and the Path Towards Mitochondrial Loss.</title>
        <authorList>
            <person name="Novak L.V.F."/>
            <person name="Treitli S.C."/>
            <person name="Pyrih J."/>
            <person name="Halakuc P."/>
            <person name="Pipaliya S.V."/>
            <person name="Vacek V."/>
            <person name="Brzon O."/>
            <person name="Soukal P."/>
            <person name="Eme L."/>
            <person name="Dacks J.B."/>
            <person name="Karnkowska A."/>
            <person name="Elias M."/>
            <person name="Hampl V."/>
        </authorList>
    </citation>
    <scope>NUCLEOTIDE SEQUENCE [LARGE SCALE GENOMIC DNA]</scope>
    <source>
        <strain evidence="2">NAU3</strain>
        <tissue evidence="2">Gut</tissue>
    </source>
</reference>
<proteinExistence type="predicted"/>
<evidence type="ECO:0000313" key="2">
    <source>
        <dbReference type="EMBL" id="KAK2947428.1"/>
    </source>
</evidence>
<dbReference type="EMBL" id="JARBJD010000202">
    <property type="protein sequence ID" value="KAK2947428.1"/>
    <property type="molecule type" value="Genomic_DNA"/>
</dbReference>
<comment type="caution">
    <text evidence="2">The sequence shown here is derived from an EMBL/GenBank/DDBJ whole genome shotgun (WGS) entry which is preliminary data.</text>
</comment>
<name>A0ABQ9X742_9EUKA</name>
<protein>
    <submittedName>
        <fullName evidence="2">Uncharacterized protein</fullName>
    </submittedName>
</protein>
<evidence type="ECO:0000313" key="3">
    <source>
        <dbReference type="Proteomes" id="UP001281761"/>
    </source>
</evidence>
<feature type="region of interest" description="Disordered" evidence="1">
    <location>
        <begin position="196"/>
        <end position="229"/>
    </location>
</feature>
<feature type="compositionally biased region" description="Low complexity" evidence="1">
    <location>
        <begin position="204"/>
        <end position="213"/>
    </location>
</feature>
<accession>A0ABQ9X742</accession>
<dbReference type="Proteomes" id="UP001281761">
    <property type="component" value="Unassembled WGS sequence"/>
</dbReference>
<evidence type="ECO:0000256" key="1">
    <source>
        <dbReference type="SAM" id="MobiDB-lite"/>
    </source>
</evidence>
<sequence length="229" mass="25425">MPCHTTFFTISCSNDSLNLVFPMSTLYVLVSTLLCEQLFTSEPLPLFTEPETIALETHKSNLLSSLTGCVQGDTQNILTCAKTAFADCFTPFEAEWTALQAKTEAPSDVSEIKEESSQCLLNCILRGSPEHLQACYERCGRIMSGVAEVSKRKAFLNAAELELKKARDEQFLEEVENRLFDFDTTPAPSVSTIFGNGAYDSASTHTQTTTTQTAEHKVTLNNRPPRRRH</sequence>
<keyword evidence="3" id="KW-1185">Reference proteome</keyword>
<organism evidence="2 3">
    <name type="scientific">Blattamonas nauphoetae</name>
    <dbReference type="NCBI Taxonomy" id="2049346"/>
    <lineage>
        <taxon>Eukaryota</taxon>
        <taxon>Metamonada</taxon>
        <taxon>Preaxostyla</taxon>
        <taxon>Oxymonadida</taxon>
        <taxon>Blattamonas</taxon>
    </lineage>
</organism>
<gene>
    <name evidence="2" type="ORF">BLNAU_17674</name>
</gene>